<dbReference type="Gene3D" id="3.40.630.30">
    <property type="match status" value="1"/>
</dbReference>
<dbReference type="InterPro" id="IPR000182">
    <property type="entry name" value="GNAT_dom"/>
</dbReference>
<evidence type="ECO:0000313" key="5">
    <source>
        <dbReference type="Proteomes" id="UP000230078"/>
    </source>
</evidence>
<accession>A0A2M7V251</accession>
<comment type="caution">
    <text evidence="4">The sequence shown here is derived from an EMBL/GenBank/DDBJ whole genome shotgun (WGS) entry which is preliminary data.</text>
</comment>
<evidence type="ECO:0000313" key="4">
    <source>
        <dbReference type="EMBL" id="PIZ92385.1"/>
    </source>
</evidence>
<dbReference type="Proteomes" id="UP000230078">
    <property type="component" value="Unassembled WGS sequence"/>
</dbReference>
<evidence type="ECO:0000259" key="3">
    <source>
        <dbReference type="PROSITE" id="PS51186"/>
    </source>
</evidence>
<proteinExistence type="predicted"/>
<dbReference type="AlphaFoldDB" id="A0A2M7V251"/>
<dbReference type="PROSITE" id="PS51186">
    <property type="entry name" value="GNAT"/>
    <property type="match status" value="1"/>
</dbReference>
<gene>
    <name evidence="4" type="ORF">COX83_04285</name>
</gene>
<protein>
    <recommendedName>
        <fullName evidence="6">N-acetyltransferase domain-containing protein</fullName>
    </recommendedName>
</protein>
<sequence>MYRMDNDPQFTQHLEDPMDQTSDQVTDSAEEQDMLHEEFGQLRNTLIREYSPKTLGDICYGDYSENHKIREAKEALNNIDLGTLQFLLMSNIRTSEEEIPCPEMLSYILEKKNGDIRALVAEIQVVIQNMLVEPPYGSNLEPILGNFHKSRELKRRAASDFLQQVGEDRGMKFLNENIETISSPTDEDRFEYQLIETIDRLATQYPQYASEWEEVFVDLLDVLGENLELGSGGMFYSDVDLKGNDAYADLDVSANRYFDNVSSYRIYQLIRRIGEQGTHRSVDALLSFMQKQSAYFIPVIATACSQIDSQYTIDQLQTKGLATHEDRFIRSAANAIWHRLEAGKIGIKKGVVTYLEKSFVLKGDISKAENARRITVDGKVGIFDKQGGLISYFKLGELADIVSEQDAALLEVSRDLLFSDADTPDDIRQQFLADYTDFYEKVFGEIGGIRMSDLTLREQVWMFQYWKNSTTEEWKQAKKLKETYGIYGVRVFIASEKNANIGAAIVSFAEDEGIEEHTKETVFILYNKIIAELDVVDARVKEFYLDGQRDQEVNIPRITDQIASRAYALLDTLLHADEKKRKQYLIQLQSLRANVFSFGVLFKEMTASQKKVDFEAMRGVDILQKDSADLTSSEREELRKMFHDNRLDVSSEFAKQRVEGEFDPVMTESGHMIYMLKKDDTVVAFARFDTTEDGNLYTGFVNAMKGVQGLHIGSAFFSEILDRQDPRKSISLVVRTENKNAVALYRDQLQFVVDGAPYENQKTGKEYIRMVRLPRSQSQNT</sequence>
<feature type="domain" description="N-acetyltransferase" evidence="3">
    <location>
        <begin position="625"/>
        <end position="775"/>
    </location>
</feature>
<dbReference type="Pfam" id="PF00583">
    <property type="entry name" value="Acetyltransf_1"/>
    <property type="match status" value="1"/>
</dbReference>
<dbReference type="SUPFAM" id="SSF55729">
    <property type="entry name" value="Acyl-CoA N-acyltransferases (Nat)"/>
    <property type="match status" value="1"/>
</dbReference>
<dbReference type="InterPro" id="IPR006195">
    <property type="entry name" value="aa-tRNA-synth_II"/>
</dbReference>
<evidence type="ECO:0008006" key="6">
    <source>
        <dbReference type="Google" id="ProtNLM"/>
    </source>
</evidence>
<dbReference type="PROSITE" id="PS50862">
    <property type="entry name" value="AA_TRNA_LIGASE_II"/>
    <property type="match status" value="1"/>
</dbReference>
<name>A0A2M7V251_9BACT</name>
<organism evidence="4 5">
    <name type="scientific">Candidatus Magasanikbacteria bacterium CG_4_10_14_0_2_um_filter_41_31</name>
    <dbReference type="NCBI Taxonomy" id="1974639"/>
    <lineage>
        <taxon>Bacteria</taxon>
        <taxon>Candidatus Magasanikiibacteriota</taxon>
    </lineage>
</organism>
<dbReference type="InterPro" id="IPR016181">
    <property type="entry name" value="Acyl_CoA_acyltransferase"/>
</dbReference>
<dbReference type="EMBL" id="PFPI01000060">
    <property type="protein sequence ID" value="PIZ92385.1"/>
    <property type="molecule type" value="Genomic_DNA"/>
</dbReference>
<dbReference type="GO" id="GO:0016747">
    <property type="term" value="F:acyltransferase activity, transferring groups other than amino-acyl groups"/>
    <property type="evidence" value="ECO:0007669"/>
    <property type="project" value="InterPro"/>
</dbReference>
<feature type="region of interest" description="Disordered" evidence="1">
    <location>
        <begin position="1"/>
        <end position="31"/>
    </location>
</feature>
<evidence type="ECO:0000256" key="1">
    <source>
        <dbReference type="SAM" id="MobiDB-lite"/>
    </source>
</evidence>
<feature type="domain" description="Aminoacyl-transfer RNA synthetases class-II family profile" evidence="2">
    <location>
        <begin position="1"/>
        <end position="298"/>
    </location>
</feature>
<evidence type="ECO:0000259" key="2">
    <source>
        <dbReference type="PROSITE" id="PS50862"/>
    </source>
</evidence>
<reference evidence="5" key="1">
    <citation type="submission" date="2017-09" db="EMBL/GenBank/DDBJ databases">
        <title>Depth-based differentiation of microbial function through sediment-hosted aquifers and enrichment of novel symbionts in the deep terrestrial subsurface.</title>
        <authorList>
            <person name="Probst A.J."/>
            <person name="Ladd B."/>
            <person name="Jarett J.K."/>
            <person name="Geller-Mcgrath D.E."/>
            <person name="Sieber C.M.K."/>
            <person name="Emerson J.B."/>
            <person name="Anantharaman K."/>
            <person name="Thomas B.C."/>
            <person name="Malmstrom R."/>
            <person name="Stieglmeier M."/>
            <person name="Klingl A."/>
            <person name="Woyke T."/>
            <person name="Ryan C.M."/>
            <person name="Banfield J.F."/>
        </authorList>
    </citation>
    <scope>NUCLEOTIDE SEQUENCE [LARGE SCALE GENOMIC DNA]</scope>
</reference>